<feature type="chain" id="PRO_5012478880" description="TRASH domain-containing protein" evidence="2">
    <location>
        <begin position="28"/>
        <end position="113"/>
    </location>
</feature>
<dbReference type="EMBL" id="CP017641">
    <property type="protein sequence ID" value="APZ96455.1"/>
    <property type="molecule type" value="Genomic_DNA"/>
</dbReference>
<feature type="region of interest" description="Disordered" evidence="1">
    <location>
        <begin position="76"/>
        <end position="113"/>
    </location>
</feature>
<reference evidence="3 4" key="1">
    <citation type="journal article" date="2016" name="Front. Microbiol.">
        <title>Fuerstia marisgermanicae gen. nov., sp. nov., an Unusual Member of the Phylum Planctomycetes from the German Wadden Sea.</title>
        <authorList>
            <person name="Kohn T."/>
            <person name="Heuer A."/>
            <person name="Jogler M."/>
            <person name="Vollmers J."/>
            <person name="Boedeker C."/>
            <person name="Bunk B."/>
            <person name="Rast P."/>
            <person name="Borchert D."/>
            <person name="Glockner I."/>
            <person name="Freese H.M."/>
            <person name="Klenk H.P."/>
            <person name="Overmann J."/>
            <person name="Kaster A.K."/>
            <person name="Rohde M."/>
            <person name="Wiegand S."/>
            <person name="Jogler C."/>
        </authorList>
    </citation>
    <scope>NUCLEOTIDE SEQUENCE [LARGE SCALE GENOMIC DNA]</scope>
    <source>
        <strain evidence="3 4">NH11</strain>
    </source>
</reference>
<dbReference type="PROSITE" id="PS51257">
    <property type="entry name" value="PROKAR_LIPOPROTEIN"/>
    <property type="match status" value="1"/>
</dbReference>
<evidence type="ECO:0000256" key="1">
    <source>
        <dbReference type="SAM" id="MobiDB-lite"/>
    </source>
</evidence>
<feature type="compositionally biased region" description="Basic and acidic residues" evidence="1">
    <location>
        <begin position="88"/>
        <end position="113"/>
    </location>
</feature>
<organism evidence="3 4">
    <name type="scientific">Fuerstiella marisgermanici</name>
    <dbReference type="NCBI Taxonomy" id="1891926"/>
    <lineage>
        <taxon>Bacteria</taxon>
        <taxon>Pseudomonadati</taxon>
        <taxon>Planctomycetota</taxon>
        <taxon>Planctomycetia</taxon>
        <taxon>Planctomycetales</taxon>
        <taxon>Planctomycetaceae</taxon>
        <taxon>Fuerstiella</taxon>
    </lineage>
</organism>
<feature type="signal peptide" evidence="2">
    <location>
        <begin position="1"/>
        <end position="27"/>
    </location>
</feature>
<evidence type="ECO:0000256" key="2">
    <source>
        <dbReference type="SAM" id="SignalP"/>
    </source>
</evidence>
<protein>
    <recommendedName>
        <fullName evidence="5">TRASH domain-containing protein</fullName>
    </recommendedName>
</protein>
<keyword evidence="2" id="KW-0732">Signal</keyword>
<dbReference type="KEGG" id="fmr:Fuma_06124"/>
<name>A0A1P8WQW5_9PLAN</name>
<evidence type="ECO:0000313" key="3">
    <source>
        <dbReference type="EMBL" id="APZ96455.1"/>
    </source>
</evidence>
<dbReference type="AlphaFoldDB" id="A0A1P8WQW5"/>
<keyword evidence="4" id="KW-1185">Reference proteome</keyword>
<proteinExistence type="predicted"/>
<evidence type="ECO:0000313" key="4">
    <source>
        <dbReference type="Proteomes" id="UP000187735"/>
    </source>
</evidence>
<dbReference type="Proteomes" id="UP000187735">
    <property type="component" value="Chromosome"/>
</dbReference>
<sequence precursor="true">MRYLICANLMAGLFVITGCSESGSAPAAVAMASNSVCPIMGHDVTDDGGRVEFDGKTIGFCCSGCIEKWNALSAEDQAEHLKNPPSEEGEHGDHDHGEHENHEAHGDHEGESA</sequence>
<dbReference type="STRING" id="1891926.Fuma_06124"/>
<accession>A0A1P8WQW5</accession>
<evidence type="ECO:0008006" key="5">
    <source>
        <dbReference type="Google" id="ProtNLM"/>
    </source>
</evidence>
<gene>
    <name evidence="3" type="ORF">Fuma_06124</name>
</gene>